<dbReference type="AlphaFoldDB" id="A0A2D0KQM0"/>
<dbReference type="RefSeq" id="WP_099124922.1">
    <property type="nucleotide sequence ID" value="NZ_CAWNRH010000057.1"/>
</dbReference>
<evidence type="ECO:0000313" key="4">
    <source>
        <dbReference type="Proteomes" id="UP000222366"/>
    </source>
</evidence>
<dbReference type="Proteomes" id="UP000222366">
    <property type="component" value="Unassembled WGS sequence"/>
</dbReference>
<evidence type="ECO:0000313" key="3">
    <source>
        <dbReference type="EMBL" id="PHM65595.1"/>
    </source>
</evidence>
<proteinExistence type="predicted"/>
<comment type="caution">
    <text evidence="3">The sequence shown here is derived from an EMBL/GenBank/DDBJ whole genome shotgun (WGS) entry which is preliminary data.</text>
</comment>
<gene>
    <name evidence="3" type="ORF">Xsto_01953</name>
</gene>
<evidence type="ECO:0000259" key="1">
    <source>
        <dbReference type="Pfam" id="PF01883"/>
    </source>
</evidence>
<accession>A0A2D0KQM0</accession>
<organism evidence="3 4">
    <name type="scientific">Xenorhabdus stockiae</name>
    <dbReference type="NCBI Taxonomy" id="351614"/>
    <lineage>
        <taxon>Bacteria</taxon>
        <taxon>Pseudomonadati</taxon>
        <taxon>Pseudomonadota</taxon>
        <taxon>Gammaproteobacteria</taxon>
        <taxon>Enterobacterales</taxon>
        <taxon>Morganellaceae</taxon>
        <taxon>Xenorhabdus</taxon>
    </lineage>
</organism>
<feature type="domain" description="MIP18 family-like" evidence="1">
    <location>
        <begin position="25"/>
        <end position="91"/>
    </location>
</feature>
<keyword evidence="4" id="KW-1185">Reference proteome</keyword>
<evidence type="ECO:0000259" key="2">
    <source>
        <dbReference type="Pfam" id="PF23451"/>
    </source>
</evidence>
<reference evidence="3 4" key="1">
    <citation type="journal article" date="2017" name="Nat. Microbiol.">
        <title>Natural product diversity associated with the nematode symbionts Photorhabdus and Xenorhabdus.</title>
        <authorList>
            <person name="Tobias N.J."/>
            <person name="Wolff H."/>
            <person name="Djahanschiri B."/>
            <person name="Grundmann F."/>
            <person name="Kronenwerth M."/>
            <person name="Shi Y.M."/>
            <person name="Simonyi S."/>
            <person name="Grun P."/>
            <person name="Shapiro-Ilan D."/>
            <person name="Pidot S.J."/>
            <person name="Stinear T.P."/>
            <person name="Ebersberger I."/>
            <person name="Bode H.B."/>
        </authorList>
    </citation>
    <scope>NUCLEOTIDE SEQUENCE [LARGE SCALE GENOMIC DNA]</scope>
    <source>
        <strain evidence="3 4">DSM 17904</strain>
    </source>
</reference>
<dbReference type="Gene3D" id="3.30.300.130">
    <property type="entry name" value="Fe-S cluster assembly (FSCA)"/>
    <property type="match status" value="1"/>
</dbReference>
<dbReference type="SUPFAM" id="SSF117916">
    <property type="entry name" value="Fe-S cluster assembly (FSCA) domain-like"/>
    <property type="match status" value="1"/>
</dbReference>
<sequence length="183" mass="20418">MEQQLSSLQSIALQSIALQQPEIHQIWQCLHQIADPELPTLSITDLGMIREVTAFQKEQNGQKGWQVVFTPTYSGCPATDFLIHEIRTTLAHAGFSPVHIDVSLSPAWTTDWMNADARQRLRESGIAPPQGAACEKPADTESITCPRCGSHQTEKISEFGSTACKALYRCQHCLEPFDYFKCI</sequence>
<dbReference type="InterPro" id="IPR052339">
    <property type="entry name" value="Fe-S_Maturation_MIP18"/>
</dbReference>
<dbReference type="InterPro" id="IPR002744">
    <property type="entry name" value="MIP18-like"/>
</dbReference>
<name>A0A2D0KQM0_9GAMM</name>
<feature type="domain" description="PaaD zinc beta ribbon" evidence="2">
    <location>
        <begin position="135"/>
        <end position="181"/>
    </location>
</feature>
<dbReference type="InterPro" id="IPR056572">
    <property type="entry name" value="Zn_ribbon_PaaD"/>
</dbReference>
<dbReference type="EMBL" id="NJAJ01000015">
    <property type="protein sequence ID" value="PHM65595.1"/>
    <property type="molecule type" value="Genomic_DNA"/>
</dbReference>
<protein>
    <submittedName>
        <fullName evidence="3">Phenylacetate-CoA oxygenase subunit PaaJ</fullName>
    </submittedName>
</protein>
<dbReference type="InterPro" id="IPR011883">
    <property type="entry name" value="PaaD-like"/>
</dbReference>
<dbReference type="PANTHER" id="PTHR42831:SF3">
    <property type="entry name" value="1,2-PHENYLACETYL-COA EPOXIDASE, SUBUNIT D-RELATED"/>
    <property type="match status" value="1"/>
</dbReference>
<dbReference type="NCBIfam" id="TIGR02159">
    <property type="entry name" value="PA_CoA_Oxy4"/>
    <property type="match status" value="1"/>
</dbReference>
<dbReference type="InterPro" id="IPR034904">
    <property type="entry name" value="FSCA_dom_sf"/>
</dbReference>
<dbReference type="Pfam" id="PF01883">
    <property type="entry name" value="FeS_assembly_P"/>
    <property type="match status" value="1"/>
</dbReference>
<dbReference type="Pfam" id="PF23451">
    <property type="entry name" value="Zn_ribbon_PaaD"/>
    <property type="match status" value="1"/>
</dbReference>
<dbReference type="PANTHER" id="PTHR42831">
    <property type="entry name" value="FE-S PROTEIN MATURATION AUXILIARY FACTOR YITW"/>
    <property type="match status" value="1"/>
</dbReference>